<dbReference type="Proteomes" id="UP001519460">
    <property type="component" value="Unassembled WGS sequence"/>
</dbReference>
<dbReference type="SUPFAM" id="SSF51695">
    <property type="entry name" value="PLC-like phosphodiesterases"/>
    <property type="match status" value="2"/>
</dbReference>
<organism evidence="2 3">
    <name type="scientific">Batillaria attramentaria</name>
    <dbReference type="NCBI Taxonomy" id="370345"/>
    <lineage>
        <taxon>Eukaryota</taxon>
        <taxon>Metazoa</taxon>
        <taxon>Spiralia</taxon>
        <taxon>Lophotrochozoa</taxon>
        <taxon>Mollusca</taxon>
        <taxon>Gastropoda</taxon>
        <taxon>Caenogastropoda</taxon>
        <taxon>Sorbeoconcha</taxon>
        <taxon>Cerithioidea</taxon>
        <taxon>Batillariidae</taxon>
        <taxon>Batillaria</taxon>
    </lineage>
</organism>
<accession>A0ABD0L6X0</accession>
<gene>
    <name evidence="2" type="ORF">BaRGS_00013622</name>
</gene>
<reference evidence="2 3" key="1">
    <citation type="journal article" date="2023" name="Sci. Data">
        <title>Genome assembly of the Korean intertidal mud-creeper Batillaria attramentaria.</title>
        <authorList>
            <person name="Patra A.K."/>
            <person name="Ho P.T."/>
            <person name="Jun S."/>
            <person name="Lee S.J."/>
            <person name="Kim Y."/>
            <person name="Won Y.J."/>
        </authorList>
    </citation>
    <scope>NUCLEOTIDE SEQUENCE [LARGE SCALE GENOMIC DNA]</scope>
    <source>
        <strain evidence="2">Wonlab-2016</strain>
    </source>
</reference>
<evidence type="ECO:0000259" key="1">
    <source>
        <dbReference type="SMART" id="SM00148"/>
    </source>
</evidence>
<dbReference type="InterPro" id="IPR042158">
    <property type="entry name" value="PLCXD1/2/3"/>
</dbReference>
<dbReference type="PANTHER" id="PTHR13593">
    <property type="match status" value="1"/>
</dbReference>
<dbReference type="InterPro" id="IPR051057">
    <property type="entry name" value="PI-PLC_domain"/>
</dbReference>
<keyword evidence="3" id="KW-1185">Reference proteome</keyword>
<dbReference type="PROSITE" id="PS50007">
    <property type="entry name" value="PIPLC_X_DOMAIN"/>
    <property type="match status" value="1"/>
</dbReference>
<dbReference type="AlphaFoldDB" id="A0ABD0L6X0"/>
<dbReference type="EMBL" id="JACVVK020000077">
    <property type="protein sequence ID" value="KAK7495212.1"/>
    <property type="molecule type" value="Genomic_DNA"/>
</dbReference>
<name>A0ABD0L6X0_9CAEN</name>
<sequence length="597" mass="68399">MATSEETPEKLQYADWMGNLPPHLHDIPLCRLAIPGSHDSGSFELRTDWEVGPDANAELKSLSSIPIIGAMAKDIIKKWSQCQSHNFTQQLNRGVRYFDLRVSHRSEDEDFYLVHHLYGPKLISCLEEVVTFLAEHPKEVVLLDFNHFYSMELEQHIQLITLLLSMFEGRLCPFSATDKPSLASLWQNRIQVIIFYQQEIVAEFQDLWPAASIASPWANTMDAERCLEYQEKHAKEQRREGKFHVCQAILTPSTQTIMQNLTGSVLAHCAKKINHKLPEWMRSSPLVGQRGMIYIVDFVEEDGFIPSVVSLNTLSGTHNSGCYSLRADWEASPDAPPLAKFLTSIPLLRWTAKHIMHKWGKCQRLSTLEQLLAGVRYLDLRVAYRVKDDQFYLVHSLYGPRVSDVLEDVKTFLQEHPKEVVLLDFNHFYLERGLEKELHDRLITYIKDFFGELLCPKDQADRIHLNSLWQNKRRVVVFYYASCVASGHPFLWPPQSISSNWADTMSRRECLAVGETGARNRRTEQFHVCQAVLTPSASTVIWQPWGSVESNCAGKINPVLDKWLCSGALQGHERMIYIADFVDTPGDFVSRIISLNK</sequence>
<dbReference type="PANTHER" id="PTHR13593:SF113">
    <property type="entry name" value="SI:DKEY-266F7.9"/>
    <property type="match status" value="1"/>
</dbReference>
<feature type="domain" description="Phosphatidylinositol-specific phospholipase C X" evidence="1">
    <location>
        <begin position="23"/>
        <end position="197"/>
    </location>
</feature>
<evidence type="ECO:0000313" key="3">
    <source>
        <dbReference type="Proteomes" id="UP001519460"/>
    </source>
</evidence>
<dbReference type="CDD" id="cd08616">
    <property type="entry name" value="PI-PLCXD1c"/>
    <property type="match status" value="1"/>
</dbReference>
<proteinExistence type="predicted"/>
<dbReference type="Gene3D" id="3.20.20.190">
    <property type="entry name" value="Phosphatidylinositol (PI) phosphodiesterase"/>
    <property type="match status" value="2"/>
</dbReference>
<dbReference type="InterPro" id="IPR000909">
    <property type="entry name" value="PLipase_C_PInositol-sp_X_dom"/>
</dbReference>
<dbReference type="SMART" id="SM00148">
    <property type="entry name" value="PLCXc"/>
    <property type="match status" value="1"/>
</dbReference>
<evidence type="ECO:0000313" key="2">
    <source>
        <dbReference type="EMBL" id="KAK7495212.1"/>
    </source>
</evidence>
<dbReference type="InterPro" id="IPR017946">
    <property type="entry name" value="PLC-like_Pdiesterase_TIM-brl"/>
</dbReference>
<dbReference type="Pfam" id="PF00388">
    <property type="entry name" value="PI-PLC-X"/>
    <property type="match status" value="2"/>
</dbReference>
<comment type="caution">
    <text evidence="2">The sequence shown here is derived from an EMBL/GenBank/DDBJ whole genome shotgun (WGS) entry which is preliminary data.</text>
</comment>
<protein>
    <recommendedName>
        <fullName evidence="1">Phosphatidylinositol-specific phospholipase C X domain-containing protein</fullName>
    </recommendedName>
</protein>